<proteinExistence type="predicted"/>
<name>A0A427B4I4_ENSVE</name>
<dbReference type="AlphaFoldDB" id="A0A427B4I4"/>
<evidence type="ECO:0000313" key="2">
    <source>
        <dbReference type="Proteomes" id="UP000287651"/>
    </source>
</evidence>
<dbReference type="Proteomes" id="UP000287651">
    <property type="component" value="Unassembled WGS sequence"/>
</dbReference>
<gene>
    <name evidence="1" type="ORF">B296_00010068</name>
</gene>
<organism evidence="1 2">
    <name type="scientific">Ensete ventricosum</name>
    <name type="common">Abyssinian banana</name>
    <name type="synonym">Musa ensete</name>
    <dbReference type="NCBI Taxonomy" id="4639"/>
    <lineage>
        <taxon>Eukaryota</taxon>
        <taxon>Viridiplantae</taxon>
        <taxon>Streptophyta</taxon>
        <taxon>Embryophyta</taxon>
        <taxon>Tracheophyta</taxon>
        <taxon>Spermatophyta</taxon>
        <taxon>Magnoliopsida</taxon>
        <taxon>Liliopsida</taxon>
        <taxon>Zingiberales</taxon>
        <taxon>Musaceae</taxon>
        <taxon>Ensete</taxon>
    </lineage>
</organism>
<accession>A0A427B4I4</accession>
<dbReference type="EMBL" id="AMZH03000505">
    <property type="protein sequence ID" value="RRT83382.1"/>
    <property type="molecule type" value="Genomic_DNA"/>
</dbReference>
<comment type="caution">
    <text evidence="1">The sequence shown here is derived from an EMBL/GenBank/DDBJ whole genome shotgun (WGS) entry which is preliminary data.</text>
</comment>
<evidence type="ECO:0000313" key="1">
    <source>
        <dbReference type="EMBL" id="RRT83382.1"/>
    </source>
</evidence>
<sequence length="159" mass="17989">MRVRVADKSMHRKINRLLFFIRDLFLMLLDLLLHCFLELYPRWSPTGAFKPIVPLNRISFEVADCGVHHGILLPLLFGIAEVLYKGYDGEVLGLESWLRVAIDGSNGLVAIGGQKVDGSKLRFRVDSLWFKLLLVLRFEGAMDATKDFCGSGLRLGRKV</sequence>
<reference evidence="1 2" key="1">
    <citation type="journal article" date="2014" name="Agronomy (Basel)">
        <title>A Draft Genome Sequence for Ensete ventricosum, the Drought-Tolerant Tree Against Hunger.</title>
        <authorList>
            <person name="Harrison J."/>
            <person name="Moore K.A."/>
            <person name="Paszkiewicz K."/>
            <person name="Jones T."/>
            <person name="Grant M."/>
            <person name="Ambacheew D."/>
            <person name="Muzemil S."/>
            <person name="Studholme D.J."/>
        </authorList>
    </citation>
    <scope>NUCLEOTIDE SEQUENCE [LARGE SCALE GENOMIC DNA]</scope>
</reference>
<protein>
    <submittedName>
        <fullName evidence="1">Uncharacterized protein</fullName>
    </submittedName>
</protein>